<evidence type="ECO:0000259" key="1">
    <source>
        <dbReference type="Pfam" id="PF00724"/>
    </source>
</evidence>
<gene>
    <name evidence="2" type="ORF">GCM10009676_13760</name>
</gene>
<dbReference type="RefSeq" id="WP_253863837.1">
    <property type="nucleotide sequence ID" value="NZ_BAAALN010000005.1"/>
</dbReference>
<reference evidence="2 3" key="1">
    <citation type="journal article" date="2019" name="Int. J. Syst. Evol. Microbiol.">
        <title>The Global Catalogue of Microorganisms (GCM) 10K type strain sequencing project: providing services to taxonomists for standard genome sequencing and annotation.</title>
        <authorList>
            <consortium name="The Broad Institute Genomics Platform"/>
            <consortium name="The Broad Institute Genome Sequencing Center for Infectious Disease"/>
            <person name="Wu L."/>
            <person name="Ma J."/>
        </authorList>
    </citation>
    <scope>NUCLEOTIDE SEQUENCE [LARGE SCALE GENOMIC DNA]</scope>
    <source>
        <strain evidence="2 3">JCM 13023</strain>
    </source>
</reference>
<dbReference type="CDD" id="cd04747">
    <property type="entry name" value="OYE_like_5_FMN"/>
    <property type="match status" value="1"/>
</dbReference>
<dbReference type="EMBL" id="BAAALN010000005">
    <property type="protein sequence ID" value="GAA1231929.1"/>
    <property type="molecule type" value="Genomic_DNA"/>
</dbReference>
<dbReference type="InterPro" id="IPR045247">
    <property type="entry name" value="Oye-like"/>
</dbReference>
<comment type="caution">
    <text evidence="2">The sequence shown here is derived from an EMBL/GenBank/DDBJ whole genome shotgun (WGS) entry which is preliminary data.</text>
</comment>
<dbReference type="InterPro" id="IPR013785">
    <property type="entry name" value="Aldolase_TIM"/>
</dbReference>
<evidence type="ECO:0000313" key="2">
    <source>
        <dbReference type="EMBL" id="GAA1231929.1"/>
    </source>
</evidence>
<sequence length="387" mass="41552">MSTSPSTDSTGATPLFQPLEMRSVALGNRIVMSPMTRAQSPSGVPGRDVADYYRRRAEGGTGLIVTEGVAIDDPTAVDSPNVPRLHGDEVLAGWREVIDAVHGAGGTIVPQLWHVGPLWGAMGKVDPASTPMRPSGLWGTPGLTSYPDDYVSRAQVPTEPMTDAGIASVIDSYARAAANAIDIGFDGVAIHGGHGYLLDSFLWESTNQRNDDWGGDLTRRTRFPVEVVKAIRRAIGESAPIVYRFSQHKQQDFAARIAATPDELGVILGPLVDAGVDVLDASIRRFDIPAFDDSDLSLAGWAKKLTGATTMAVGSVGLGRSLREGRLKGSVPTVDNIPELERRMTAGEFDLIAIGRLHLADPGLATTLREGRPLPEFDRERHEKILY</sequence>
<evidence type="ECO:0000313" key="3">
    <source>
        <dbReference type="Proteomes" id="UP001500653"/>
    </source>
</evidence>
<keyword evidence="3" id="KW-1185">Reference proteome</keyword>
<accession>A0ABN1W781</accession>
<dbReference type="PANTHER" id="PTHR22893">
    <property type="entry name" value="NADH OXIDOREDUCTASE-RELATED"/>
    <property type="match status" value="1"/>
</dbReference>
<dbReference type="Pfam" id="PF00724">
    <property type="entry name" value="Oxidored_FMN"/>
    <property type="match status" value="1"/>
</dbReference>
<dbReference type="Gene3D" id="3.20.20.70">
    <property type="entry name" value="Aldolase class I"/>
    <property type="match status" value="1"/>
</dbReference>
<dbReference type="SUPFAM" id="SSF51395">
    <property type="entry name" value="FMN-linked oxidoreductases"/>
    <property type="match status" value="1"/>
</dbReference>
<feature type="domain" description="NADH:flavin oxidoreductase/NADH oxidase N-terminal" evidence="1">
    <location>
        <begin position="15"/>
        <end position="374"/>
    </location>
</feature>
<organism evidence="2 3">
    <name type="scientific">Prauserella halophila</name>
    <dbReference type="NCBI Taxonomy" id="185641"/>
    <lineage>
        <taxon>Bacteria</taxon>
        <taxon>Bacillati</taxon>
        <taxon>Actinomycetota</taxon>
        <taxon>Actinomycetes</taxon>
        <taxon>Pseudonocardiales</taxon>
        <taxon>Pseudonocardiaceae</taxon>
        <taxon>Prauserella</taxon>
    </lineage>
</organism>
<dbReference type="Proteomes" id="UP001500653">
    <property type="component" value="Unassembled WGS sequence"/>
</dbReference>
<dbReference type="PANTHER" id="PTHR22893:SF55">
    <property type="entry name" value="OXIDOREDUCTASE-RELATED"/>
    <property type="match status" value="1"/>
</dbReference>
<protein>
    <submittedName>
        <fullName evidence="2">NADH:flavin oxidoreductase</fullName>
    </submittedName>
</protein>
<proteinExistence type="predicted"/>
<dbReference type="InterPro" id="IPR001155">
    <property type="entry name" value="OxRdtase_FMN_N"/>
</dbReference>
<name>A0ABN1W781_9PSEU</name>